<evidence type="ECO:0000313" key="3">
    <source>
        <dbReference type="Proteomes" id="UP001058271"/>
    </source>
</evidence>
<gene>
    <name evidence="2" type="ORF">Drose_05860</name>
</gene>
<evidence type="ECO:0000313" key="2">
    <source>
        <dbReference type="EMBL" id="UWZ37796.1"/>
    </source>
</evidence>
<reference evidence="2" key="1">
    <citation type="submission" date="2021-04" db="EMBL/GenBank/DDBJ databases">
        <title>Biosynthetic gene clusters of Dactylosporangioum roseum.</title>
        <authorList>
            <person name="Hartkoorn R.C."/>
            <person name="Beaudoing E."/>
            <person name="Hot D."/>
            <person name="Moureu S."/>
        </authorList>
    </citation>
    <scope>NUCLEOTIDE SEQUENCE</scope>
    <source>
        <strain evidence="2">NRRL B-16295</strain>
    </source>
</reference>
<dbReference type="Proteomes" id="UP001058271">
    <property type="component" value="Chromosome"/>
</dbReference>
<accession>A0ABY5Z6Y5</accession>
<feature type="region of interest" description="Disordered" evidence="1">
    <location>
        <begin position="121"/>
        <end position="141"/>
    </location>
</feature>
<proteinExistence type="predicted"/>
<dbReference type="RefSeq" id="WP_260727159.1">
    <property type="nucleotide sequence ID" value="NZ_BAAABS010000033.1"/>
</dbReference>
<keyword evidence="3" id="KW-1185">Reference proteome</keyword>
<organism evidence="2 3">
    <name type="scientific">Dactylosporangium roseum</name>
    <dbReference type="NCBI Taxonomy" id="47989"/>
    <lineage>
        <taxon>Bacteria</taxon>
        <taxon>Bacillati</taxon>
        <taxon>Actinomycetota</taxon>
        <taxon>Actinomycetes</taxon>
        <taxon>Micromonosporales</taxon>
        <taxon>Micromonosporaceae</taxon>
        <taxon>Dactylosporangium</taxon>
    </lineage>
</organism>
<evidence type="ECO:0000256" key="1">
    <source>
        <dbReference type="SAM" id="MobiDB-lite"/>
    </source>
</evidence>
<dbReference type="EMBL" id="CP073721">
    <property type="protein sequence ID" value="UWZ37796.1"/>
    <property type="molecule type" value="Genomic_DNA"/>
</dbReference>
<name>A0ABY5Z6Y5_9ACTN</name>
<sequence length="519" mass="55432">MAVHIIPAATAGARRSWRKTITGVDPGQTKGYAVQGDFVEAGAAYDLPAGSLLLGVDKTDDGTVVTVWETTGDELRQIKQLTRKGPWAGKATISTLTKLAAAHPWPAGAKPRKTRHATNTTTADCRHCHQPVAPGDGIQGRNERGYPYAEHRQCPPLRNAYPGACKRCSGWIDVGEGVLHDRRDFEMYGRLGAGLPPVTMEQYQSLGGFVLTHDGHCPPAGPTADHVGACRQCGAGLAAGDGLHTHKTCPPASRKPSPPPPNRYTESCALCWQIVPIGRGIYANRAVTHAGQCPPGYDGPTWTVSYGHPGRFHPRPDRGYTDGQALRATVCDDVHPVPADAPGYRRDGRLVSMIGVVVAEAKPVYVRDEDGNSPAGLVGTDGWFFQAKVRVATPEEAAAVLAGEAHVEHRAVLRARAVMEFVRAADAEIPAAAGGLLELPGVRVEPRNPGSLAFAASFGAFLHLRVDRPGGWVWVLQYNGADGDDWSVSNYTTYIARRVPLTGDRAQLVDELGEAFGSL</sequence>
<protein>
    <submittedName>
        <fullName evidence="2">Uncharacterized protein</fullName>
    </submittedName>
</protein>